<evidence type="ECO:0000313" key="3">
    <source>
        <dbReference type="Proteomes" id="UP000610303"/>
    </source>
</evidence>
<reference evidence="2" key="1">
    <citation type="journal article" date="2014" name="Int. J. Syst. Evol. Microbiol.">
        <title>Complete genome sequence of Corynebacterium casei LMG S-19264T (=DSM 44701T), isolated from a smear-ripened cheese.</title>
        <authorList>
            <consortium name="US DOE Joint Genome Institute (JGI-PGF)"/>
            <person name="Walter F."/>
            <person name="Albersmeier A."/>
            <person name="Kalinowski J."/>
            <person name="Ruckert C."/>
        </authorList>
    </citation>
    <scope>NUCLEOTIDE SEQUENCE</scope>
    <source>
        <strain evidence="2">JCM 3346</strain>
    </source>
</reference>
<evidence type="ECO:0008006" key="4">
    <source>
        <dbReference type="Google" id="ProtNLM"/>
    </source>
</evidence>
<dbReference type="RefSeq" id="WP_189086428.1">
    <property type="nucleotide sequence ID" value="NZ_BMRJ01000005.1"/>
</dbReference>
<dbReference type="EMBL" id="BMRJ01000005">
    <property type="protein sequence ID" value="GGR35733.1"/>
    <property type="molecule type" value="Genomic_DNA"/>
</dbReference>
<keyword evidence="1" id="KW-0812">Transmembrane</keyword>
<feature type="transmembrane region" description="Helical" evidence="1">
    <location>
        <begin position="38"/>
        <end position="58"/>
    </location>
</feature>
<accession>A0A918FG59</accession>
<evidence type="ECO:0000313" key="2">
    <source>
        <dbReference type="EMBL" id="GGR35733.1"/>
    </source>
</evidence>
<feature type="transmembrane region" description="Helical" evidence="1">
    <location>
        <begin position="64"/>
        <end position="84"/>
    </location>
</feature>
<name>A0A918FG59_AGRME</name>
<feature type="transmembrane region" description="Helical" evidence="1">
    <location>
        <begin position="6"/>
        <end position="26"/>
    </location>
</feature>
<dbReference type="InterPro" id="IPR012340">
    <property type="entry name" value="NA-bd_OB-fold"/>
</dbReference>
<keyword evidence="1" id="KW-0472">Membrane</keyword>
<keyword evidence="3" id="KW-1185">Reference proteome</keyword>
<keyword evidence="1" id="KW-1133">Transmembrane helix</keyword>
<reference evidence="2" key="2">
    <citation type="submission" date="2020-09" db="EMBL/GenBank/DDBJ databases">
        <authorList>
            <person name="Sun Q."/>
            <person name="Ohkuma M."/>
        </authorList>
    </citation>
    <scope>NUCLEOTIDE SEQUENCE</scope>
    <source>
        <strain evidence="2">JCM 3346</strain>
    </source>
</reference>
<proteinExistence type="predicted"/>
<organism evidence="2 3">
    <name type="scientific">Agromyces mediolanus</name>
    <name type="common">Corynebacterium mediolanum</name>
    <dbReference type="NCBI Taxonomy" id="41986"/>
    <lineage>
        <taxon>Bacteria</taxon>
        <taxon>Bacillati</taxon>
        <taxon>Actinomycetota</taxon>
        <taxon>Actinomycetes</taxon>
        <taxon>Micrococcales</taxon>
        <taxon>Microbacteriaceae</taxon>
        <taxon>Agromyces</taxon>
    </lineage>
</organism>
<comment type="caution">
    <text evidence="2">The sequence shown here is derived from an EMBL/GenBank/DDBJ whole genome shotgun (WGS) entry which is preliminary data.</text>
</comment>
<dbReference type="Proteomes" id="UP000610303">
    <property type="component" value="Unassembled WGS sequence"/>
</dbReference>
<dbReference type="AlphaFoldDB" id="A0A918FG59"/>
<sequence>MLLPFLIVGGVGLALLLVSLILGDILDHFEIGDGAISGTALAVGLVVFGAAGTLTASLGLELVWAYVLAAALAVVAYVLSVLVVRNLTRSSDGAPVSAVGLGGVARSDISPAGGEVSLDGPGELERRMAYSAEPIAEGSRVRVVEQAGSRVKVVAD</sequence>
<protein>
    <recommendedName>
        <fullName evidence="4">NfeD-like C-terminal domain-containing protein</fullName>
    </recommendedName>
</protein>
<dbReference type="Gene3D" id="2.40.50.140">
    <property type="entry name" value="Nucleic acid-binding proteins"/>
    <property type="match status" value="1"/>
</dbReference>
<evidence type="ECO:0000256" key="1">
    <source>
        <dbReference type="SAM" id="Phobius"/>
    </source>
</evidence>
<gene>
    <name evidence="2" type="ORF">GCM10010196_32180</name>
</gene>